<dbReference type="Pfam" id="PF07729">
    <property type="entry name" value="FCD"/>
    <property type="match status" value="1"/>
</dbReference>
<dbReference type="Gene3D" id="1.20.120.530">
    <property type="entry name" value="GntR ligand-binding domain-like"/>
    <property type="match status" value="1"/>
</dbReference>
<comment type="caution">
    <text evidence="5">The sequence shown here is derived from an EMBL/GenBank/DDBJ whole genome shotgun (WGS) entry which is preliminary data.</text>
</comment>
<keyword evidence="2" id="KW-0238">DNA-binding</keyword>
<evidence type="ECO:0000313" key="5">
    <source>
        <dbReference type="EMBL" id="NHN90082.1"/>
    </source>
</evidence>
<evidence type="ECO:0000256" key="1">
    <source>
        <dbReference type="ARBA" id="ARBA00023015"/>
    </source>
</evidence>
<dbReference type="Gene3D" id="1.10.10.10">
    <property type="entry name" value="Winged helix-like DNA-binding domain superfamily/Winged helix DNA-binding domain"/>
    <property type="match status" value="1"/>
</dbReference>
<dbReference type="PANTHER" id="PTHR43537">
    <property type="entry name" value="TRANSCRIPTIONAL REGULATOR, GNTR FAMILY"/>
    <property type="match status" value="1"/>
</dbReference>
<dbReference type="PANTHER" id="PTHR43537:SF5">
    <property type="entry name" value="UXU OPERON TRANSCRIPTIONAL REGULATOR"/>
    <property type="match status" value="1"/>
</dbReference>
<dbReference type="Proteomes" id="UP000631653">
    <property type="component" value="Unassembled WGS sequence"/>
</dbReference>
<evidence type="ECO:0000256" key="3">
    <source>
        <dbReference type="ARBA" id="ARBA00023163"/>
    </source>
</evidence>
<dbReference type="SMART" id="SM00345">
    <property type="entry name" value="HTH_GNTR"/>
    <property type="match status" value="1"/>
</dbReference>
<keyword evidence="3" id="KW-0804">Transcription</keyword>
<dbReference type="InterPro" id="IPR008920">
    <property type="entry name" value="TF_FadR/GntR_C"/>
</dbReference>
<keyword evidence="6" id="KW-1185">Reference proteome</keyword>
<gene>
    <name evidence="5" type="ORF">GOB81_15910</name>
</gene>
<dbReference type="SUPFAM" id="SSF46785">
    <property type="entry name" value="Winged helix' DNA-binding domain"/>
    <property type="match status" value="1"/>
</dbReference>
<name>A0ABX0K818_9PROT</name>
<dbReference type="InterPro" id="IPR011711">
    <property type="entry name" value="GntR_C"/>
</dbReference>
<dbReference type="EMBL" id="WOSY01000029">
    <property type="protein sequence ID" value="NHN90082.1"/>
    <property type="molecule type" value="Genomic_DNA"/>
</dbReference>
<dbReference type="PROSITE" id="PS50949">
    <property type="entry name" value="HTH_GNTR"/>
    <property type="match status" value="1"/>
</dbReference>
<organism evidence="5 6">
    <name type="scientific">Acetobacter conturbans</name>
    <dbReference type="NCBI Taxonomy" id="1737472"/>
    <lineage>
        <taxon>Bacteria</taxon>
        <taxon>Pseudomonadati</taxon>
        <taxon>Pseudomonadota</taxon>
        <taxon>Alphaproteobacteria</taxon>
        <taxon>Acetobacterales</taxon>
        <taxon>Acetobacteraceae</taxon>
        <taxon>Acetobacter</taxon>
    </lineage>
</organism>
<evidence type="ECO:0000256" key="2">
    <source>
        <dbReference type="ARBA" id="ARBA00023125"/>
    </source>
</evidence>
<accession>A0ABX0K818</accession>
<proteinExistence type="predicted"/>
<dbReference type="InterPro" id="IPR036390">
    <property type="entry name" value="WH_DNA-bd_sf"/>
</dbReference>
<protein>
    <submittedName>
        <fullName evidence="5">FCD domain-containing protein</fullName>
    </submittedName>
</protein>
<dbReference type="SMART" id="SM00895">
    <property type="entry name" value="FCD"/>
    <property type="match status" value="1"/>
</dbReference>
<keyword evidence="1" id="KW-0805">Transcription regulation</keyword>
<evidence type="ECO:0000259" key="4">
    <source>
        <dbReference type="PROSITE" id="PS50949"/>
    </source>
</evidence>
<feature type="domain" description="HTH gntR-type" evidence="4">
    <location>
        <begin position="46"/>
        <end position="113"/>
    </location>
</feature>
<dbReference type="CDD" id="cd07377">
    <property type="entry name" value="WHTH_GntR"/>
    <property type="match status" value="1"/>
</dbReference>
<reference evidence="5 6" key="1">
    <citation type="journal article" date="2020" name="Int. J. Syst. Evol. Microbiol.">
        <title>Novel acetic acid bacteria from cider fermentations: Acetobacter conturbans sp. nov. and Acetobacter fallax sp. nov.</title>
        <authorList>
            <person name="Sombolestani A.S."/>
            <person name="Cleenwerck I."/>
            <person name="Cnockaert M."/>
            <person name="Borremans W."/>
            <person name="Wieme A.D."/>
            <person name="De Vuyst L."/>
            <person name="Vandamme P."/>
        </authorList>
    </citation>
    <scope>NUCLEOTIDE SEQUENCE [LARGE SCALE GENOMIC DNA]</scope>
    <source>
        <strain evidence="5 6">LMG 1627</strain>
    </source>
</reference>
<evidence type="ECO:0000313" key="6">
    <source>
        <dbReference type="Proteomes" id="UP000631653"/>
    </source>
</evidence>
<sequence>MIKPPRREKSGAVDLAIPWPAVFNPSFQKLSLGSSMSGKQKNLAKSPMHEQVLTTVRQDILELVYQPGERLPEPEICRALGVSRTPLRDALKILEIEGLVRLSPNIGATVTPVDVRDLRDKFDVLISLEKLAVERTAAIADNSMIQELKRLNHLMDTAAHNGEKKRYYDINDQFHMALVTMTRNETLLKVHAQMMNHVERARRITNEYEPLSKHVSSHHLDIVQAIIMKDSAGASHLIQLHLDEVLKRILLRLI</sequence>
<dbReference type="SUPFAM" id="SSF48008">
    <property type="entry name" value="GntR ligand-binding domain-like"/>
    <property type="match status" value="1"/>
</dbReference>
<dbReference type="InterPro" id="IPR036388">
    <property type="entry name" value="WH-like_DNA-bd_sf"/>
</dbReference>
<dbReference type="Pfam" id="PF00392">
    <property type="entry name" value="GntR"/>
    <property type="match status" value="1"/>
</dbReference>
<dbReference type="InterPro" id="IPR000524">
    <property type="entry name" value="Tscrpt_reg_HTH_GntR"/>
</dbReference>